<organism evidence="2 3">
    <name type="scientific">Setaria viridis</name>
    <name type="common">Green bristlegrass</name>
    <name type="synonym">Setaria italica subsp. viridis</name>
    <dbReference type="NCBI Taxonomy" id="4556"/>
    <lineage>
        <taxon>Eukaryota</taxon>
        <taxon>Viridiplantae</taxon>
        <taxon>Streptophyta</taxon>
        <taxon>Embryophyta</taxon>
        <taxon>Tracheophyta</taxon>
        <taxon>Spermatophyta</taxon>
        <taxon>Magnoliopsida</taxon>
        <taxon>Liliopsida</taxon>
        <taxon>Poales</taxon>
        <taxon>Poaceae</taxon>
        <taxon>PACMAD clade</taxon>
        <taxon>Panicoideae</taxon>
        <taxon>Panicodae</taxon>
        <taxon>Paniceae</taxon>
        <taxon>Cenchrinae</taxon>
        <taxon>Setaria</taxon>
    </lineage>
</organism>
<accession>A0A4U6U282</accession>
<reference evidence="2" key="1">
    <citation type="submission" date="2019-03" db="EMBL/GenBank/DDBJ databases">
        <title>WGS assembly of Setaria viridis.</title>
        <authorList>
            <person name="Huang P."/>
            <person name="Jenkins J."/>
            <person name="Grimwood J."/>
            <person name="Barry K."/>
            <person name="Healey A."/>
            <person name="Mamidi S."/>
            <person name="Sreedasyam A."/>
            <person name="Shu S."/>
            <person name="Feldman M."/>
            <person name="Wu J."/>
            <person name="Yu Y."/>
            <person name="Chen C."/>
            <person name="Johnson J."/>
            <person name="Rokhsar D."/>
            <person name="Baxter I."/>
            <person name="Schmutz J."/>
            <person name="Brutnell T."/>
            <person name="Kellogg E."/>
        </authorList>
    </citation>
    <scope>NUCLEOTIDE SEQUENCE [LARGE SCALE GENOMIC DNA]</scope>
</reference>
<sequence>MSALLRIRGIYSHRSLCGHGYSVLLGYLWRVTSRGAGAFLCARAAVYLWRDRWGAHKIRALIRRSAPEVDTCLVGSDESDPLRLGSGEVEPCSEGSDAPDPGTTGRARRSSAIEGLGLSDPGALGRTETEWDVLYLYWVGGNRNYRRWAWAFMTVALRGIRRSLISPHAHTYLSVKLHLYKVKMYLSSHAHNLR</sequence>
<dbReference type="AlphaFoldDB" id="A0A4U6U282"/>
<proteinExistence type="predicted"/>
<dbReference type="Gramene" id="TKW09621">
    <property type="protein sequence ID" value="TKW09621"/>
    <property type="gene ID" value="SEVIR_6G115225v2"/>
</dbReference>
<evidence type="ECO:0000313" key="2">
    <source>
        <dbReference type="EMBL" id="TKW09621.1"/>
    </source>
</evidence>
<evidence type="ECO:0000256" key="1">
    <source>
        <dbReference type="SAM" id="MobiDB-lite"/>
    </source>
</evidence>
<dbReference type="EMBL" id="CM016557">
    <property type="protein sequence ID" value="TKW09621.1"/>
    <property type="molecule type" value="Genomic_DNA"/>
</dbReference>
<evidence type="ECO:0000313" key="3">
    <source>
        <dbReference type="Proteomes" id="UP000298652"/>
    </source>
</evidence>
<name>A0A4U6U282_SETVI</name>
<gene>
    <name evidence="2" type="ORF">SEVIR_6G115225v2</name>
</gene>
<feature type="region of interest" description="Disordered" evidence="1">
    <location>
        <begin position="73"/>
        <end position="110"/>
    </location>
</feature>
<protein>
    <submittedName>
        <fullName evidence="2">Uncharacterized protein</fullName>
    </submittedName>
</protein>
<dbReference type="Proteomes" id="UP000298652">
    <property type="component" value="Chromosome 6"/>
</dbReference>
<keyword evidence="3" id="KW-1185">Reference proteome</keyword>